<name>A0A0J9W6V7_PLAVI</name>
<proteinExistence type="predicted"/>
<dbReference type="InterPro" id="IPR040982">
    <property type="entry name" value="DNA_pol3_finger"/>
</dbReference>
<evidence type="ECO:0000256" key="3">
    <source>
        <dbReference type="ARBA" id="ARBA00022705"/>
    </source>
</evidence>
<feature type="domain" description="Bacterial DNA polymerase III alpha subunit NTPase" evidence="5">
    <location>
        <begin position="2"/>
        <end position="75"/>
    </location>
</feature>
<keyword evidence="3" id="KW-0235">DNA replication</keyword>
<dbReference type="Proteomes" id="UP000053239">
    <property type="component" value="Unassembled WGS sequence"/>
</dbReference>
<keyword evidence="2" id="KW-0548">Nucleotidyltransferase</keyword>
<reference evidence="7 8" key="1">
    <citation type="submission" date="2011-09" db="EMBL/GenBank/DDBJ databases">
        <title>The Genome Sequence of Plasmodium vivax North Korean.</title>
        <authorList>
            <consortium name="The Broad Institute Genome Sequencing Platform"/>
            <consortium name="The Broad Institute Genome Sequencing Center for Infectious Disease"/>
            <person name="Neafsey D."/>
            <person name="Carlton J."/>
            <person name="Barnwell J."/>
            <person name="Collins W."/>
            <person name="Escalante A."/>
            <person name="Mullikin J."/>
            <person name="Saul A."/>
            <person name="Guigo R."/>
            <person name="Camara F."/>
            <person name="Young S.K."/>
            <person name="Zeng Q."/>
            <person name="Gargeya S."/>
            <person name="Fitzgerald M."/>
            <person name="Haas B."/>
            <person name="Abouelleil A."/>
            <person name="Alvarado L."/>
            <person name="Arachchi H.M."/>
            <person name="Berlin A."/>
            <person name="Brown A."/>
            <person name="Chapman S.B."/>
            <person name="Chen Z."/>
            <person name="Dunbar C."/>
            <person name="Freedman E."/>
            <person name="Gearin G."/>
            <person name="Gellesch M."/>
            <person name="Goldberg J."/>
            <person name="Griggs A."/>
            <person name="Gujja S."/>
            <person name="Heiman D."/>
            <person name="Howarth C."/>
            <person name="Larson L."/>
            <person name="Lui A."/>
            <person name="MacDonald P.J.P."/>
            <person name="Montmayeur A."/>
            <person name="Murphy C."/>
            <person name="Neiman D."/>
            <person name="Pearson M."/>
            <person name="Priest M."/>
            <person name="Roberts A."/>
            <person name="Saif S."/>
            <person name="Shea T."/>
            <person name="Shenoy N."/>
            <person name="Sisk P."/>
            <person name="Stolte C."/>
            <person name="Sykes S."/>
            <person name="Wortman J."/>
            <person name="Nusbaum C."/>
            <person name="Birren B."/>
        </authorList>
    </citation>
    <scope>NUCLEOTIDE SEQUENCE [LARGE SCALE GENOMIC DNA]</scope>
    <source>
        <strain evidence="7 8">North Korean</strain>
    </source>
</reference>
<dbReference type="Pfam" id="PF17657">
    <property type="entry name" value="DNA_pol3_finger"/>
    <property type="match status" value="1"/>
</dbReference>
<organism evidence="7 8">
    <name type="scientific">Plasmodium vivax North Korean</name>
    <dbReference type="NCBI Taxonomy" id="1035514"/>
    <lineage>
        <taxon>Eukaryota</taxon>
        <taxon>Sar</taxon>
        <taxon>Alveolata</taxon>
        <taxon>Apicomplexa</taxon>
        <taxon>Aconoidasida</taxon>
        <taxon>Haemosporida</taxon>
        <taxon>Plasmodiidae</taxon>
        <taxon>Plasmodium</taxon>
        <taxon>Plasmodium (Plasmodium)</taxon>
    </lineage>
</organism>
<dbReference type="GO" id="GO:0006260">
    <property type="term" value="P:DNA replication"/>
    <property type="evidence" value="ECO:0007669"/>
    <property type="project" value="UniProtKB-KW"/>
</dbReference>
<evidence type="ECO:0000256" key="1">
    <source>
        <dbReference type="ARBA" id="ARBA00022679"/>
    </source>
</evidence>
<evidence type="ECO:0000256" key="4">
    <source>
        <dbReference type="ARBA" id="ARBA00022932"/>
    </source>
</evidence>
<evidence type="ECO:0000313" key="8">
    <source>
        <dbReference type="Proteomes" id="UP000053239"/>
    </source>
</evidence>
<dbReference type="Pfam" id="PF07733">
    <property type="entry name" value="DNA_pol3_alpha"/>
    <property type="match status" value="1"/>
</dbReference>
<dbReference type="PANTHER" id="PTHR32294">
    <property type="entry name" value="DNA POLYMERASE III SUBUNIT ALPHA"/>
    <property type="match status" value="1"/>
</dbReference>
<dbReference type="InterPro" id="IPR004805">
    <property type="entry name" value="DnaE2/DnaE/PolC"/>
</dbReference>
<keyword evidence="4" id="KW-0239">DNA-directed DNA polymerase</keyword>
<sequence length="344" mass="39429">MKEKKILSSAGRGSACSSLIVFLAGISGVDPIKYDLMLDRFMNNSSSRIPDLDIDVQSSRRREVLIFLRDYFQDRGFIVPSVLQRIQNLSVISSILEKVFYDSGKDKELSSRLIGLPFRLQPHNSSLIPIKNKLVAEILSFQKDSSLIFPTTGFEYYVSSWLSLQKLDILSAPYLDFVSDVVRDIRSNRGAEIEFSKIDLMDSSTYRMMHESYTYYIFHLGSELARKTLGSFSPTSIEDLAKVISIIRPGMNRQLIKFLGYEESSKRLPSEQIRHILEKTNDIVLYQEQIMEIVSCITALTLEDTDKYRLALQKKDLKKLEILRKEFISLALEIGNNLPEILRV</sequence>
<feature type="domain" description="DNA polymerase III alpha subunit finger" evidence="6">
    <location>
        <begin position="175"/>
        <end position="333"/>
    </location>
</feature>
<dbReference type="InterPro" id="IPR011708">
    <property type="entry name" value="DNA_pol3_alpha_NTPase_dom"/>
</dbReference>
<dbReference type="PANTHER" id="PTHR32294:SF0">
    <property type="entry name" value="DNA POLYMERASE III SUBUNIT ALPHA"/>
    <property type="match status" value="1"/>
</dbReference>
<accession>A0A0J9W6V7</accession>
<dbReference type="GO" id="GO:0008408">
    <property type="term" value="F:3'-5' exonuclease activity"/>
    <property type="evidence" value="ECO:0007669"/>
    <property type="project" value="InterPro"/>
</dbReference>
<keyword evidence="1" id="KW-0808">Transferase</keyword>
<dbReference type="GO" id="GO:0003887">
    <property type="term" value="F:DNA-directed DNA polymerase activity"/>
    <property type="evidence" value="ECO:0007669"/>
    <property type="project" value="UniProtKB-KW"/>
</dbReference>
<evidence type="ECO:0000256" key="2">
    <source>
        <dbReference type="ARBA" id="ARBA00022695"/>
    </source>
</evidence>
<dbReference type="EMBL" id="KQ235637">
    <property type="protein sequence ID" value="KMZ96338.1"/>
    <property type="molecule type" value="Genomic_DNA"/>
</dbReference>
<gene>
    <name evidence="7" type="ORF">PVNG_02476</name>
</gene>
<evidence type="ECO:0000313" key="7">
    <source>
        <dbReference type="EMBL" id="KMZ96338.1"/>
    </source>
</evidence>
<evidence type="ECO:0000259" key="5">
    <source>
        <dbReference type="Pfam" id="PF07733"/>
    </source>
</evidence>
<protein>
    <submittedName>
        <fullName evidence="7">Uncharacterized protein</fullName>
    </submittedName>
</protein>
<evidence type="ECO:0000259" key="6">
    <source>
        <dbReference type="Pfam" id="PF17657"/>
    </source>
</evidence>
<dbReference type="AlphaFoldDB" id="A0A0J9W6V7"/>